<dbReference type="OrthoDB" id="341259at2759"/>
<gene>
    <name evidence="4" type="ORF">H9Q72_006130</name>
</gene>
<evidence type="ECO:0000256" key="1">
    <source>
        <dbReference type="ARBA" id="ARBA00022737"/>
    </source>
</evidence>
<evidence type="ECO:0000256" key="2">
    <source>
        <dbReference type="ARBA" id="ARBA00023043"/>
    </source>
</evidence>
<evidence type="ECO:0008006" key="6">
    <source>
        <dbReference type="Google" id="ProtNLM"/>
    </source>
</evidence>
<dbReference type="PANTHER" id="PTHR24198:SF165">
    <property type="entry name" value="ANKYRIN REPEAT-CONTAINING PROTEIN-RELATED"/>
    <property type="match status" value="1"/>
</dbReference>
<dbReference type="PROSITE" id="PS50297">
    <property type="entry name" value="ANK_REP_REGION"/>
    <property type="match status" value="2"/>
</dbReference>
<reference evidence="4" key="1">
    <citation type="journal article" date="2020" name="bioRxiv">
        <title>Historical genomics reveals the evolutionary mechanisms behind multiple outbreaks of the host-specific coffee wilt pathogen Fusarium xylarioides.</title>
        <authorList>
            <person name="Peck D."/>
            <person name="Nowell R.W."/>
            <person name="Flood J."/>
            <person name="Ryan M.J."/>
            <person name="Barraclough T.G."/>
        </authorList>
    </citation>
    <scope>NUCLEOTIDE SEQUENCE</scope>
    <source>
        <strain evidence="4">IMI 127659i</strain>
    </source>
</reference>
<feature type="repeat" description="ANK" evidence="3">
    <location>
        <begin position="218"/>
        <end position="250"/>
    </location>
</feature>
<protein>
    <recommendedName>
        <fullName evidence="6">Ankyrin repeat protein</fullName>
    </recommendedName>
</protein>
<dbReference type="Gene3D" id="1.25.40.20">
    <property type="entry name" value="Ankyrin repeat-containing domain"/>
    <property type="match status" value="3"/>
</dbReference>
<organism evidence="4 5">
    <name type="scientific">Fusarium xylarioides</name>
    <dbReference type="NCBI Taxonomy" id="221167"/>
    <lineage>
        <taxon>Eukaryota</taxon>
        <taxon>Fungi</taxon>
        <taxon>Dikarya</taxon>
        <taxon>Ascomycota</taxon>
        <taxon>Pezizomycotina</taxon>
        <taxon>Sordariomycetes</taxon>
        <taxon>Hypocreomycetidae</taxon>
        <taxon>Hypocreales</taxon>
        <taxon>Nectriaceae</taxon>
        <taxon>Fusarium</taxon>
        <taxon>Fusarium fujikuroi species complex</taxon>
    </lineage>
</organism>
<keyword evidence="2 3" id="KW-0040">ANK repeat</keyword>
<dbReference type="Pfam" id="PF12796">
    <property type="entry name" value="Ank_2"/>
    <property type="match status" value="2"/>
</dbReference>
<keyword evidence="5" id="KW-1185">Reference proteome</keyword>
<dbReference type="SMART" id="SM00248">
    <property type="entry name" value="ANK"/>
    <property type="match status" value="6"/>
</dbReference>
<dbReference type="SUPFAM" id="SSF48403">
    <property type="entry name" value="Ankyrin repeat"/>
    <property type="match status" value="1"/>
</dbReference>
<reference evidence="4" key="2">
    <citation type="submission" date="2020-10" db="EMBL/GenBank/DDBJ databases">
        <authorList>
            <person name="Peck L.D."/>
            <person name="Nowell R.W."/>
            <person name="Flood J."/>
            <person name="Ryan M.J."/>
            <person name="Barraclough T.G."/>
        </authorList>
    </citation>
    <scope>NUCLEOTIDE SEQUENCE</scope>
    <source>
        <strain evidence="4">IMI 127659i</strain>
    </source>
</reference>
<accession>A0A9P7L6W1</accession>
<dbReference type="EMBL" id="JADFTT010000185">
    <property type="protein sequence ID" value="KAG5765776.1"/>
    <property type="molecule type" value="Genomic_DNA"/>
</dbReference>
<evidence type="ECO:0000313" key="5">
    <source>
        <dbReference type="Proteomes" id="UP000750502"/>
    </source>
</evidence>
<comment type="caution">
    <text evidence="4">The sequence shown here is derived from an EMBL/GenBank/DDBJ whole genome shotgun (WGS) entry which is preliminary data.</text>
</comment>
<dbReference type="Proteomes" id="UP000750502">
    <property type="component" value="Unassembled WGS sequence"/>
</dbReference>
<dbReference type="PANTHER" id="PTHR24198">
    <property type="entry name" value="ANKYRIN REPEAT AND PROTEIN KINASE DOMAIN-CONTAINING PROTEIN"/>
    <property type="match status" value="1"/>
</dbReference>
<feature type="repeat" description="ANK" evidence="3">
    <location>
        <begin position="321"/>
        <end position="353"/>
    </location>
</feature>
<proteinExistence type="predicted"/>
<evidence type="ECO:0000256" key="3">
    <source>
        <dbReference type="PROSITE-ProRule" id="PRU00023"/>
    </source>
</evidence>
<sequence>MTALLQPRSPAYRASRILLALKAINPGATGDTAAPKVQAEFWFPHNIFWSKIIQIQATYHAVTGPSLQLRTYRHVPDSAPAVNYAMNGNITALRALFAQGLASPVDISYTRGYSLLRWAIYSQQWETCRFLFEQGADADYRPKAPSDNSPRNKATDLILQGGLGREAVDALSRISRREDWLEEQDLHPVHMIVLGLSGKDLVQELQAHPDAVDDQDAMGRTALLWAAARGDDEAVTTLLRYKANPNAMDCQHAGPLSYAADRNHTVCSRILLAAGADPDPVILGGYRIGSPLNCAARNATDPLLVKSLLEYGANVDACGVDGRTSLTHAARTDNVEFALLLLEYNANINAISADGQTPLTTAIVNNSHGVLILLLDRREHYSVCPRLAGPHLLKTTALYADLRTMRILLQTNHFRLKHDEIYSKGDFDALLRQRLNVDEEMVQTFAEMVTIFRTQTIFKTESSASFMEKGSVFE</sequence>
<name>A0A9P7L6W1_9HYPO</name>
<dbReference type="PROSITE" id="PS50088">
    <property type="entry name" value="ANK_REPEAT"/>
    <property type="match status" value="2"/>
</dbReference>
<evidence type="ECO:0000313" key="4">
    <source>
        <dbReference type="EMBL" id="KAG5765776.1"/>
    </source>
</evidence>
<dbReference type="InterPro" id="IPR036770">
    <property type="entry name" value="Ankyrin_rpt-contain_sf"/>
</dbReference>
<dbReference type="AlphaFoldDB" id="A0A9P7L6W1"/>
<keyword evidence="1" id="KW-0677">Repeat</keyword>
<dbReference type="InterPro" id="IPR002110">
    <property type="entry name" value="Ankyrin_rpt"/>
</dbReference>